<proteinExistence type="predicted"/>
<keyword evidence="3" id="KW-1133">Transmembrane helix</keyword>
<name>X1P136_9ZZZZ</name>
<keyword evidence="4" id="KW-0472">Membrane</keyword>
<dbReference type="Pfam" id="PF03699">
    <property type="entry name" value="UPF0182"/>
    <property type="match status" value="1"/>
</dbReference>
<sequence length="219" mass="25477">TRSPVVQNMDSGYWWCRHPVSRVISHPTQPDYQDIVQNKETIDNIRLWDHRPLKDTYNQLQAIRLYYDFHDVDVDRYYIDGKYRQVMLSARELSAEKLAGEAQTWVNRRLQFTHGYGLALSPVTEISPEGLPLLMVKDIPPVGDLNIEQPQIYFGEKTKDYVIVNTETEEFDYPMGEKNVYGYYRGGGGVNIGSFIRRIVYAWQFADFNILISGELTPE</sequence>
<dbReference type="GO" id="GO:0016020">
    <property type="term" value="C:membrane"/>
    <property type="evidence" value="ECO:0007669"/>
    <property type="project" value="InterPro"/>
</dbReference>
<keyword evidence="1" id="KW-1003">Cell membrane</keyword>
<evidence type="ECO:0000256" key="3">
    <source>
        <dbReference type="ARBA" id="ARBA00022989"/>
    </source>
</evidence>
<comment type="caution">
    <text evidence="5">The sequence shown here is derived from an EMBL/GenBank/DDBJ whole genome shotgun (WGS) entry which is preliminary data.</text>
</comment>
<protein>
    <submittedName>
        <fullName evidence="5">Uncharacterized protein</fullName>
    </submittedName>
</protein>
<feature type="non-terminal residue" evidence="5">
    <location>
        <position position="1"/>
    </location>
</feature>
<feature type="non-terminal residue" evidence="5">
    <location>
        <position position="219"/>
    </location>
</feature>
<accession>X1P136</accession>
<reference evidence="5" key="1">
    <citation type="journal article" date="2014" name="Front. Microbiol.">
        <title>High frequency of phylogenetically diverse reductive dehalogenase-homologous genes in deep subseafloor sedimentary metagenomes.</title>
        <authorList>
            <person name="Kawai M."/>
            <person name="Futagami T."/>
            <person name="Toyoda A."/>
            <person name="Takaki Y."/>
            <person name="Nishi S."/>
            <person name="Hori S."/>
            <person name="Arai W."/>
            <person name="Tsubouchi T."/>
            <person name="Morono Y."/>
            <person name="Uchiyama I."/>
            <person name="Ito T."/>
            <person name="Fujiyama A."/>
            <person name="Inagaki F."/>
            <person name="Takami H."/>
        </authorList>
    </citation>
    <scope>NUCLEOTIDE SEQUENCE</scope>
    <source>
        <strain evidence="5">Expedition CK06-06</strain>
    </source>
</reference>
<evidence type="ECO:0000256" key="1">
    <source>
        <dbReference type="ARBA" id="ARBA00022475"/>
    </source>
</evidence>
<evidence type="ECO:0000256" key="4">
    <source>
        <dbReference type="ARBA" id="ARBA00023136"/>
    </source>
</evidence>
<dbReference type="GO" id="GO:0005576">
    <property type="term" value="C:extracellular region"/>
    <property type="evidence" value="ECO:0007669"/>
    <property type="project" value="TreeGrafter"/>
</dbReference>
<dbReference type="InterPro" id="IPR005372">
    <property type="entry name" value="UPF0182"/>
</dbReference>
<organism evidence="5">
    <name type="scientific">marine sediment metagenome</name>
    <dbReference type="NCBI Taxonomy" id="412755"/>
    <lineage>
        <taxon>unclassified sequences</taxon>
        <taxon>metagenomes</taxon>
        <taxon>ecological metagenomes</taxon>
    </lineage>
</organism>
<evidence type="ECO:0000313" key="5">
    <source>
        <dbReference type="EMBL" id="GAI49593.1"/>
    </source>
</evidence>
<gene>
    <name evidence="5" type="ORF">S06H3_57760</name>
</gene>
<dbReference type="EMBL" id="BARV01037317">
    <property type="protein sequence ID" value="GAI49593.1"/>
    <property type="molecule type" value="Genomic_DNA"/>
</dbReference>
<evidence type="ECO:0000256" key="2">
    <source>
        <dbReference type="ARBA" id="ARBA00022692"/>
    </source>
</evidence>
<dbReference type="PANTHER" id="PTHR39344:SF1">
    <property type="entry name" value="UPF0182 PROTEIN SLL1060"/>
    <property type="match status" value="1"/>
</dbReference>
<dbReference type="PANTHER" id="PTHR39344">
    <property type="entry name" value="UPF0182 PROTEIN SLL1060"/>
    <property type="match status" value="1"/>
</dbReference>
<keyword evidence="2" id="KW-0812">Transmembrane</keyword>
<dbReference type="AlphaFoldDB" id="X1P136"/>